<dbReference type="GO" id="GO:0140096">
    <property type="term" value="F:catalytic activity, acting on a protein"/>
    <property type="evidence" value="ECO:0007669"/>
    <property type="project" value="UniProtKB-ARBA"/>
</dbReference>
<dbReference type="InterPro" id="IPR004529">
    <property type="entry name" value="Phe-tRNA-synth_IIc_asu"/>
</dbReference>
<comment type="cofactor">
    <cofactor evidence="13">
        <name>Mg(2+)</name>
        <dbReference type="ChEBI" id="CHEBI:18420"/>
    </cofactor>
    <text evidence="13">Binds 2 magnesium ions per tetramer.</text>
</comment>
<dbReference type="FunFam" id="3.30.930.10:FF:000003">
    <property type="entry name" value="Phenylalanine--tRNA ligase alpha subunit"/>
    <property type="match status" value="1"/>
</dbReference>
<dbReference type="AlphaFoldDB" id="E6MEZ9"/>
<dbReference type="InterPro" id="IPR006195">
    <property type="entry name" value="aa-tRNA-synth_II"/>
</dbReference>
<evidence type="ECO:0000313" key="16">
    <source>
        <dbReference type="Proteomes" id="UP000004754"/>
    </source>
</evidence>
<evidence type="ECO:0000256" key="12">
    <source>
        <dbReference type="ARBA" id="ARBA00049255"/>
    </source>
</evidence>
<evidence type="ECO:0000259" key="14">
    <source>
        <dbReference type="PROSITE" id="PS50862"/>
    </source>
</evidence>
<evidence type="ECO:0000256" key="5">
    <source>
        <dbReference type="ARBA" id="ARBA00022598"/>
    </source>
</evidence>
<keyword evidence="10 13" id="KW-0648">Protein biosynthesis</keyword>
<dbReference type="PROSITE" id="PS50862">
    <property type="entry name" value="AA_TRNA_LIGASE_II"/>
    <property type="match status" value="1"/>
</dbReference>
<evidence type="ECO:0000256" key="9">
    <source>
        <dbReference type="ARBA" id="ARBA00022842"/>
    </source>
</evidence>
<keyword evidence="7 13" id="KW-0547">Nucleotide-binding</keyword>
<reference evidence="15 16" key="1">
    <citation type="submission" date="2010-12" db="EMBL/GenBank/DDBJ databases">
        <authorList>
            <person name="Muzny D."/>
            <person name="Qin X."/>
            <person name="Deng J."/>
            <person name="Jiang H."/>
            <person name="Liu Y."/>
            <person name="Qu J."/>
            <person name="Song X.-Z."/>
            <person name="Zhang L."/>
            <person name="Thornton R."/>
            <person name="Coyle M."/>
            <person name="Francisco L."/>
            <person name="Jackson L."/>
            <person name="Javaid M."/>
            <person name="Korchina V."/>
            <person name="Kovar C."/>
            <person name="Mata R."/>
            <person name="Mathew T."/>
            <person name="Ngo R."/>
            <person name="Nguyen L."/>
            <person name="Nguyen N."/>
            <person name="Okwuonu G."/>
            <person name="Ongeri F."/>
            <person name="Pham C."/>
            <person name="Simmons D."/>
            <person name="Wilczek-Boney K."/>
            <person name="Hale W."/>
            <person name="Jakkamsetti A."/>
            <person name="Pham P."/>
            <person name="Ruth R."/>
            <person name="San Lucas F."/>
            <person name="Warren J."/>
            <person name="Zhang J."/>
            <person name="Zhao Z."/>
            <person name="Zhou C."/>
            <person name="Zhu D."/>
            <person name="Lee S."/>
            <person name="Bess C."/>
            <person name="Blankenburg K."/>
            <person name="Forbes L."/>
            <person name="Fu Q."/>
            <person name="Gubbala S."/>
            <person name="Hirani K."/>
            <person name="Jayaseelan J.C."/>
            <person name="Lara F."/>
            <person name="Munidasa M."/>
            <person name="Palculict T."/>
            <person name="Patil S."/>
            <person name="Pu L.-L."/>
            <person name="Saada N."/>
            <person name="Tang L."/>
            <person name="Weissenberger G."/>
            <person name="Zhu Y."/>
            <person name="Hemphill L."/>
            <person name="Shang Y."/>
            <person name="Youmans B."/>
            <person name="Ayvaz T."/>
            <person name="Ross M."/>
            <person name="Santibanez J."/>
            <person name="Aqrawi P."/>
            <person name="Gross S."/>
            <person name="Joshi V."/>
            <person name="Fowler G."/>
            <person name="Nazareth L."/>
            <person name="Reid J."/>
            <person name="Worley K."/>
            <person name="Petrosino J."/>
            <person name="Highlander S."/>
            <person name="Gibbs R."/>
        </authorList>
    </citation>
    <scope>NUCLEOTIDE SEQUENCE [LARGE SCALE GENOMIC DNA]</scope>
    <source>
        <strain evidence="15 16">ATCC 23263</strain>
    </source>
</reference>
<evidence type="ECO:0000256" key="1">
    <source>
        <dbReference type="ARBA" id="ARBA00004496"/>
    </source>
</evidence>
<feature type="binding site" evidence="13">
    <location>
        <position position="260"/>
    </location>
    <ligand>
        <name>Mg(2+)</name>
        <dbReference type="ChEBI" id="CHEBI:18420"/>
        <note>shared with beta subunit</note>
    </ligand>
</feature>
<evidence type="ECO:0000256" key="13">
    <source>
        <dbReference type="HAMAP-Rule" id="MF_00281"/>
    </source>
</evidence>
<dbReference type="InterPro" id="IPR004188">
    <property type="entry name" value="Phe-tRNA_ligase_II_N"/>
</dbReference>
<keyword evidence="5 13" id="KW-0436">Ligase</keyword>
<dbReference type="SUPFAM" id="SSF55681">
    <property type="entry name" value="Class II aaRS and biotin synthetases"/>
    <property type="match status" value="1"/>
</dbReference>
<dbReference type="CDD" id="cd00496">
    <property type="entry name" value="PheRS_alpha_core"/>
    <property type="match status" value="1"/>
</dbReference>
<keyword evidence="16" id="KW-1185">Reference proteome</keyword>
<evidence type="ECO:0000256" key="10">
    <source>
        <dbReference type="ARBA" id="ARBA00022917"/>
    </source>
</evidence>
<evidence type="ECO:0000256" key="8">
    <source>
        <dbReference type="ARBA" id="ARBA00022840"/>
    </source>
</evidence>
<evidence type="ECO:0000256" key="7">
    <source>
        <dbReference type="ARBA" id="ARBA00022741"/>
    </source>
</evidence>
<keyword evidence="9 13" id="KW-0460">Magnesium</keyword>
<dbReference type="InterPro" id="IPR022911">
    <property type="entry name" value="Phe_tRNA_ligase_alpha1_bac"/>
</dbReference>
<dbReference type="GO" id="GO:0000049">
    <property type="term" value="F:tRNA binding"/>
    <property type="evidence" value="ECO:0007669"/>
    <property type="project" value="InterPro"/>
</dbReference>
<keyword evidence="6 13" id="KW-0479">Metal-binding</keyword>
<dbReference type="PANTHER" id="PTHR11538">
    <property type="entry name" value="PHENYLALANYL-TRNA SYNTHETASE"/>
    <property type="match status" value="1"/>
</dbReference>
<sequence length="346" mass="39420">MKGVYAVKDQLDQIKKKFQEEMAKVKDMKELDRVRIQFLGKRGAMTQFMKGMGKLSKEERPVIGKLANDVRQEIQNGLNSFKHEMETKALEARLTKERIDVTLPGKAPAIGGHHPLDIVTDELENIFLGMGFSIVEGPEIEWVKYNFDDLNMPLDHSSRDKQESFYYRENMVLRTQTSPVQVRTMLEQKPPLRIISPGRVYRSDEIDATHSPVFHQMEGLVIDKGITMSDLKGTMDLFAKQLFGNKTKTKFRPHQFYFTEPSAEMDVTCFRCGGEGCSVCDDSGWVELLGCGMVHPNVLKACGIDPKVYSGFAFGLGLDRIALTKYGITDLRILFENDIRFLEQFK</sequence>
<keyword evidence="11 13" id="KW-0030">Aminoacyl-tRNA synthetase</keyword>
<evidence type="ECO:0000256" key="11">
    <source>
        <dbReference type="ARBA" id="ARBA00023146"/>
    </source>
</evidence>
<evidence type="ECO:0000256" key="6">
    <source>
        <dbReference type="ARBA" id="ARBA00022723"/>
    </source>
</evidence>
<protein>
    <recommendedName>
        <fullName evidence="13">Phenylalanine--tRNA ligase alpha subunit</fullName>
        <ecNumber evidence="13">6.1.1.20</ecNumber>
    </recommendedName>
    <alternativeName>
        <fullName evidence="13">Phenylalanyl-tRNA synthetase alpha subunit</fullName>
        <shortName evidence="13">PheRS</shortName>
    </alternativeName>
</protein>
<dbReference type="InterPro" id="IPR010978">
    <property type="entry name" value="tRNA-bd_arm"/>
</dbReference>
<evidence type="ECO:0000256" key="4">
    <source>
        <dbReference type="ARBA" id="ARBA00022490"/>
    </source>
</evidence>
<dbReference type="InterPro" id="IPR045864">
    <property type="entry name" value="aa-tRNA-synth_II/BPL/LPL"/>
</dbReference>
<evidence type="ECO:0000256" key="2">
    <source>
        <dbReference type="ARBA" id="ARBA00010207"/>
    </source>
</evidence>
<evidence type="ECO:0000256" key="3">
    <source>
        <dbReference type="ARBA" id="ARBA00011209"/>
    </source>
</evidence>
<dbReference type="GO" id="GO:0005737">
    <property type="term" value="C:cytoplasm"/>
    <property type="evidence" value="ECO:0007669"/>
    <property type="project" value="UniProtKB-SubCell"/>
</dbReference>
<accession>E6MEZ9</accession>
<dbReference type="GO" id="GO:0006432">
    <property type="term" value="P:phenylalanyl-tRNA aminoacylation"/>
    <property type="evidence" value="ECO:0007669"/>
    <property type="project" value="UniProtKB-UniRule"/>
</dbReference>
<proteinExistence type="inferred from homology"/>
<dbReference type="HOGENOM" id="CLU_025086_0_1_9"/>
<comment type="catalytic activity">
    <reaction evidence="12 13">
        <text>tRNA(Phe) + L-phenylalanine + ATP = L-phenylalanyl-tRNA(Phe) + AMP + diphosphate + H(+)</text>
        <dbReference type="Rhea" id="RHEA:19413"/>
        <dbReference type="Rhea" id="RHEA-COMP:9668"/>
        <dbReference type="Rhea" id="RHEA-COMP:9699"/>
        <dbReference type="ChEBI" id="CHEBI:15378"/>
        <dbReference type="ChEBI" id="CHEBI:30616"/>
        <dbReference type="ChEBI" id="CHEBI:33019"/>
        <dbReference type="ChEBI" id="CHEBI:58095"/>
        <dbReference type="ChEBI" id="CHEBI:78442"/>
        <dbReference type="ChEBI" id="CHEBI:78531"/>
        <dbReference type="ChEBI" id="CHEBI:456215"/>
        <dbReference type="EC" id="6.1.1.20"/>
    </reaction>
</comment>
<organism evidence="15 16">
    <name type="scientific">Pseudoramibacter alactolyticus ATCC 23263</name>
    <dbReference type="NCBI Taxonomy" id="887929"/>
    <lineage>
        <taxon>Bacteria</taxon>
        <taxon>Bacillati</taxon>
        <taxon>Bacillota</taxon>
        <taxon>Clostridia</taxon>
        <taxon>Eubacteriales</taxon>
        <taxon>Eubacteriaceae</taxon>
        <taxon>Pseudoramibacter</taxon>
    </lineage>
</organism>
<dbReference type="PANTHER" id="PTHR11538:SF41">
    <property type="entry name" value="PHENYLALANINE--TRNA LIGASE, MITOCHONDRIAL"/>
    <property type="match status" value="1"/>
</dbReference>
<dbReference type="STRING" id="887929.HMP0721_0582"/>
<dbReference type="EC" id="6.1.1.20" evidence="13"/>
<dbReference type="NCBIfam" id="TIGR00468">
    <property type="entry name" value="pheS"/>
    <property type="match status" value="1"/>
</dbReference>
<comment type="subunit">
    <text evidence="3 13">Tetramer of two alpha and two beta subunits.</text>
</comment>
<dbReference type="GO" id="GO:0005524">
    <property type="term" value="F:ATP binding"/>
    <property type="evidence" value="ECO:0007669"/>
    <property type="project" value="UniProtKB-UniRule"/>
</dbReference>
<comment type="caution">
    <text evidence="15">The sequence shown here is derived from an EMBL/GenBank/DDBJ whole genome shotgun (WGS) entry which is preliminary data.</text>
</comment>
<dbReference type="Gene3D" id="3.30.930.10">
    <property type="entry name" value="Bira Bifunctional Protein, Domain 2"/>
    <property type="match status" value="1"/>
</dbReference>
<dbReference type="SUPFAM" id="SSF46589">
    <property type="entry name" value="tRNA-binding arm"/>
    <property type="match status" value="1"/>
</dbReference>
<evidence type="ECO:0000313" key="15">
    <source>
        <dbReference type="EMBL" id="EFV02349.1"/>
    </source>
</evidence>
<dbReference type="GO" id="GO:0004826">
    <property type="term" value="F:phenylalanine-tRNA ligase activity"/>
    <property type="evidence" value="ECO:0007669"/>
    <property type="project" value="UniProtKB-UniRule"/>
</dbReference>
<dbReference type="EMBL" id="AEQN01000010">
    <property type="protein sequence ID" value="EFV02349.1"/>
    <property type="molecule type" value="Genomic_DNA"/>
</dbReference>
<feature type="domain" description="Aminoacyl-transfer RNA synthetases class-II family profile" evidence="14">
    <location>
        <begin position="123"/>
        <end position="323"/>
    </location>
</feature>
<comment type="similarity">
    <text evidence="2 13">Belongs to the class-II aminoacyl-tRNA synthetase family. Phe-tRNA synthetase alpha subunit type 1 subfamily.</text>
</comment>
<dbReference type="GO" id="GO:0016740">
    <property type="term" value="F:transferase activity"/>
    <property type="evidence" value="ECO:0007669"/>
    <property type="project" value="UniProtKB-ARBA"/>
</dbReference>
<name>E6MEZ9_9FIRM</name>
<dbReference type="eggNOG" id="COG0016">
    <property type="taxonomic scope" value="Bacteria"/>
</dbReference>
<comment type="subcellular location">
    <subcellularLocation>
        <location evidence="1 13">Cytoplasm</location>
    </subcellularLocation>
</comment>
<dbReference type="InterPro" id="IPR002319">
    <property type="entry name" value="Phenylalanyl-tRNA_Synthase"/>
</dbReference>
<dbReference type="Pfam" id="PF01409">
    <property type="entry name" value="tRNA-synt_2d"/>
    <property type="match status" value="1"/>
</dbReference>
<dbReference type="HAMAP" id="MF_00281">
    <property type="entry name" value="Phe_tRNA_synth_alpha1"/>
    <property type="match status" value="1"/>
</dbReference>
<keyword evidence="4 13" id="KW-0963">Cytoplasm</keyword>
<gene>
    <name evidence="13 15" type="primary">pheS</name>
    <name evidence="15" type="ORF">HMP0721_0582</name>
</gene>
<keyword evidence="8 13" id="KW-0067">ATP-binding</keyword>
<dbReference type="GO" id="GO:0000287">
    <property type="term" value="F:magnesium ion binding"/>
    <property type="evidence" value="ECO:0007669"/>
    <property type="project" value="UniProtKB-UniRule"/>
</dbReference>
<dbReference type="Proteomes" id="UP000004754">
    <property type="component" value="Unassembled WGS sequence"/>
</dbReference>
<dbReference type="Pfam" id="PF02912">
    <property type="entry name" value="Phe_tRNA-synt_N"/>
    <property type="match status" value="1"/>
</dbReference>